<dbReference type="PANTHER" id="PTHR32309">
    <property type="entry name" value="TYROSINE-PROTEIN KINASE"/>
    <property type="match status" value="1"/>
</dbReference>
<dbReference type="InterPro" id="IPR050445">
    <property type="entry name" value="Bact_polysacc_biosynth/exp"/>
</dbReference>
<feature type="coiled-coil region" evidence="3">
    <location>
        <begin position="251"/>
        <end position="335"/>
    </location>
</feature>
<name>A0A809R6W9_9BACT</name>
<feature type="coiled-coil region" evidence="3">
    <location>
        <begin position="360"/>
        <end position="387"/>
    </location>
</feature>
<proteinExistence type="predicted"/>
<keyword evidence="2" id="KW-0067">ATP-binding</keyword>
<evidence type="ECO:0000313" key="5">
    <source>
        <dbReference type="Proteomes" id="UP000662873"/>
    </source>
</evidence>
<evidence type="ECO:0000256" key="3">
    <source>
        <dbReference type="SAM" id="Coils"/>
    </source>
</evidence>
<dbReference type="SUPFAM" id="SSF52540">
    <property type="entry name" value="P-loop containing nucleoside triphosphate hydrolases"/>
    <property type="match status" value="1"/>
</dbReference>
<dbReference type="KEGG" id="npy:NPRO_08850"/>
<gene>
    <name evidence="4" type="ORF">NPRO_08850</name>
</gene>
<reference evidence="4" key="1">
    <citation type="journal article" name="DNA Res.">
        <title>The physiological potential of anammox bacteria as revealed by their core genome structure.</title>
        <authorList>
            <person name="Okubo T."/>
            <person name="Toyoda A."/>
            <person name="Fukuhara K."/>
            <person name="Uchiyama I."/>
            <person name="Harigaya Y."/>
            <person name="Kuroiwa M."/>
            <person name="Suzuki T."/>
            <person name="Murakami Y."/>
            <person name="Suwa Y."/>
            <person name="Takami H."/>
        </authorList>
    </citation>
    <scope>NUCLEOTIDE SEQUENCE</scope>
    <source>
        <strain evidence="4">317325-2</strain>
    </source>
</reference>
<keyword evidence="3" id="KW-0175">Coiled coil</keyword>
<dbReference type="Gene3D" id="3.40.50.300">
    <property type="entry name" value="P-loop containing nucleotide triphosphate hydrolases"/>
    <property type="match status" value="1"/>
</dbReference>
<accession>A0A809R6W9</accession>
<keyword evidence="1" id="KW-0547">Nucleotide-binding</keyword>
<dbReference type="EMBL" id="AP021858">
    <property type="protein sequence ID" value="BBO23290.1"/>
    <property type="molecule type" value="Genomic_DNA"/>
</dbReference>
<dbReference type="AlphaFoldDB" id="A0A809R6W9"/>
<dbReference type="InterPro" id="IPR027417">
    <property type="entry name" value="P-loop_NTPase"/>
</dbReference>
<evidence type="ECO:0000313" key="4">
    <source>
        <dbReference type="EMBL" id="BBO23290.1"/>
    </source>
</evidence>
<evidence type="ECO:0000256" key="2">
    <source>
        <dbReference type="ARBA" id="ARBA00022840"/>
    </source>
</evidence>
<evidence type="ECO:0000256" key="1">
    <source>
        <dbReference type="ARBA" id="ARBA00022741"/>
    </source>
</evidence>
<dbReference type="InterPro" id="IPR005702">
    <property type="entry name" value="Wzc-like_C"/>
</dbReference>
<dbReference type="Proteomes" id="UP000662873">
    <property type="component" value="Chromosome"/>
</dbReference>
<dbReference type="CDD" id="cd05387">
    <property type="entry name" value="BY-kinase"/>
    <property type="match status" value="1"/>
</dbReference>
<dbReference type="PANTHER" id="PTHR32309:SF31">
    <property type="entry name" value="CAPSULAR EXOPOLYSACCHARIDE FAMILY"/>
    <property type="match status" value="1"/>
</dbReference>
<sequence length="691" mass="74987">MYKIHLRRVLTFGFLGLVGAIIAVVASPKVYESQAGLILGSDLRQGVTQLSDDVMQILRLGLAQDPLSEAAVLRGKGLFLQAVRNVSERRNDPGLAEDAEDLFLMYDVQNERIVNVVSNVSIIVAKAHDAEVAADIANEITVLYNEFRRRSMNENVNQAITYLDRQVELTGAALNAVDSKIRQFRTENGVLNLEVAGAEVTKDDLTYRQQIENLMAEITAVKGNLAVDRAEYNRTPDLIDDQIVDIRDPVVQQYEAQMADLQREKALLLGRYLPDHPNVKQVSEALASVEAQLDTYKQSGEFRRNSSAQRPSPFKESLRTRIAQNQAALAGLERRLIVAYQAQASNNKLMGVIVAKEGDLLDLAREKDVLEANYRRFRAQMEDLSNRRDTAGRAAEVFFPAQPNPIPVAPDATKLVFISVIGGICLGVVYTFAIESMKLRVHTSGQLQELTGLPVVASQLALGRGQLRQKMRSLASGKADPNEAFRYLAVSMIAGERGRKRSVLFTSAGAGTGRATSAMSFAISSARMGVPTVIVDCDFGQRGVTRAFEMGDQPGVTDILQKGALPSAEEGAPGKATPHANLFVIPTGTAQNAALADFGPANVEAWLESLKEHYDLVVTIAPPCDEAADAAVLGGFVEDVFLVVSARNTPFRNIPLAAELLKRAGARSVSVVLSDASPGDEPFTARSASMN</sequence>
<organism evidence="4 5">
    <name type="scientific">Candidatus Nitrosymbiomonas proteolyticus</name>
    <dbReference type="NCBI Taxonomy" id="2608984"/>
    <lineage>
        <taxon>Bacteria</taxon>
        <taxon>Bacillati</taxon>
        <taxon>Armatimonadota</taxon>
        <taxon>Armatimonadota incertae sedis</taxon>
        <taxon>Candidatus Nitrosymbiomonas</taxon>
    </lineage>
</organism>
<protein>
    <submittedName>
        <fullName evidence="4">Capsular exopolysaccharide family protein</fullName>
    </submittedName>
</protein>